<organism evidence="2 3">
    <name type="scientific">Algoriphagus locisalis</name>
    <dbReference type="NCBI Taxonomy" id="305507"/>
    <lineage>
        <taxon>Bacteria</taxon>
        <taxon>Pseudomonadati</taxon>
        <taxon>Bacteroidota</taxon>
        <taxon>Cytophagia</taxon>
        <taxon>Cytophagales</taxon>
        <taxon>Cyclobacteriaceae</taxon>
        <taxon>Algoriphagus</taxon>
    </lineage>
</organism>
<proteinExistence type="predicted"/>
<dbReference type="AlphaFoldDB" id="A0A1I7A320"/>
<name>A0A1I7A320_9BACT</name>
<dbReference type="EMBL" id="FPBF01000002">
    <property type="protein sequence ID" value="SFT69285.1"/>
    <property type="molecule type" value="Genomic_DNA"/>
</dbReference>
<dbReference type="RefSeq" id="WP_091692189.1">
    <property type="nucleotide sequence ID" value="NZ_FPBF01000002.1"/>
</dbReference>
<evidence type="ECO:0000256" key="1">
    <source>
        <dbReference type="SAM" id="SignalP"/>
    </source>
</evidence>
<sequence length="361" mass="39284">MKITLLTLLLLWVGIFQPADPLISAKDYDVHEFHRSKQSSKSPKRVYIQKFRALFEVYEEASASTAGSKNDRANRSTTVSGTNTRMGVQLSGVDIPDFQKIVDDAYADFVAQLEAEGYEIISAEEAGKTDYYSGYTKIEGGASSTDQATGYVMVTPTGYDYWVTGVSNSGREKGTFTDTSSKLSKDLDDAYVAEATFIFPFVNLDASSTSFANYASSKVKADINLRMAAAVGAADNEQMSLGKFAKGFTTSPTQERLASQVRFVAGHMASSPLFDSSTALKRDVYFGGIFAEDKLVEVTSAEVATFSKTAYPQLVMVSGGEMTLASHYVACDHDKYIEFAQGSIKEMIGNGISNFKELVKD</sequence>
<gene>
    <name evidence="2" type="ORF">SAMN04489724_1642</name>
</gene>
<reference evidence="3" key="1">
    <citation type="submission" date="2016-10" db="EMBL/GenBank/DDBJ databases">
        <authorList>
            <person name="Varghese N."/>
            <person name="Submissions S."/>
        </authorList>
    </citation>
    <scope>NUCLEOTIDE SEQUENCE [LARGE SCALE GENOMIC DNA]</scope>
    <source>
        <strain evidence="3">DSM 23445</strain>
    </source>
</reference>
<protein>
    <submittedName>
        <fullName evidence="2">Uncharacterized protein</fullName>
    </submittedName>
</protein>
<keyword evidence="1" id="KW-0732">Signal</keyword>
<feature type="signal peptide" evidence="1">
    <location>
        <begin position="1"/>
        <end position="18"/>
    </location>
</feature>
<dbReference type="OrthoDB" id="817809at2"/>
<feature type="chain" id="PRO_5011757206" evidence="1">
    <location>
        <begin position="19"/>
        <end position="361"/>
    </location>
</feature>
<evidence type="ECO:0000313" key="2">
    <source>
        <dbReference type="EMBL" id="SFT69285.1"/>
    </source>
</evidence>
<keyword evidence="3" id="KW-1185">Reference proteome</keyword>
<accession>A0A1I7A320</accession>
<dbReference type="Proteomes" id="UP000199673">
    <property type="component" value="Unassembled WGS sequence"/>
</dbReference>
<evidence type="ECO:0000313" key="3">
    <source>
        <dbReference type="Proteomes" id="UP000199673"/>
    </source>
</evidence>